<keyword evidence="7" id="KW-0560">Oxidoreductase</keyword>
<keyword evidence="4" id="KW-0001">2Fe-2S</keyword>
<dbReference type="PANTHER" id="PTHR21496">
    <property type="entry name" value="FERREDOXIN-RELATED"/>
    <property type="match status" value="1"/>
</dbReference>
<dbReference type="Pfam" id="PF13806">
    <property type="entry name" value="Rieske_2"/>
    <property type="match status" value="1"/>
</dbReference>
<proteinExistence type="inferred from homology"/>
<sequence length="109" mass="12276">MVWKRTISAKILEKVKSAPVKVEDKVIFMANINGTLYAIDGACTHARCIIHILDEQNLTVRCPCHQALFDLKTGKMLEPPFVAPDAPKEKLGLKTYQIRDNNGWIEVDV</sequence>
<dbReference type="InterPro" id="IPR036922">
    <property type="entry name" value="Rieske_2Fe-2S_sf"/>
</dbReference>
<evidence type="ECO:0000256" key="5">
    <source>
        <dbReference type="ARBA" id="ARBA00022723"/>
    </source>
</evidence>
<dbReference type="GO" id="GO:0046872">
    <property type="term" value="F:metal ion binding"/>
    <property type="evidence" value="ECO:0007669"/>
    <property type="project" value="UniProtKB-KW"/>
</dbReference>
<dbReference type="InterPro" id="IPR053457">
    <property type="entry name" value="SDX-like"/>
</dbReference>
<evidence type="ECO:0000256" key="4">
    <source>
        <dbReference type="ARBA" id="ARBA00022714"/>
    </source>
</evidence>
<dbReference type="GO" id="GO:0016491">
    <property type="term" value="F:oxidoreductase activity"/>
    <property type="evidence" value="ECO:0007669"/>
    <property type="project" value="UniProtKB-KW"/>
</dbReference>
<gene>
    <name evidence="13" type="ORF">B6F84_11710</name>
</gene>
<keyword evidence="5" id="KW-0479">Metal-binding</keyword>
<keyword evidence="2" id="KW-0813">Transport</keyword>
<reference evidence="13 14" key="1">
    <citation type="submission" date="2017-03" db="EMBL/GenBank/DDBJ databases">
        <title>Sulfur activation and transportation mechanism of thermophilic Archaea Acidianus manzaensis YN-25.</title>
        <authorList>
            <person name="Ma Y."/>
            <person name="Yang Y."/>
            <person name="Xia J."/>
        </authorList>
    </citation>
    <scope>NUCLEOTIDE SEQUENCE [LARGE SCALE GENOMIC DNA]</scope>
    <source>
        <strain evidence="13 14">YN-25</strain>
    </source>
</reference>
<evidence type="ECO:0000256" key="8">
    <source>
        <dbReference type="ARBA" id="ARBA00023004"/>
    </source>
</evidence>
<keyword evidence="14" id="KW-1185">Reference proteome</keyword>
<dbReference type="InterPro" id="IPR017941">
    <property type="entry name" value="Rieske_2Fe-2S"/>
</dbReference>
<keyword evidence="6" id="KW-0249">Electron transport</keyword>
<dbReference type="RefSeq" id="WP_148692408.1">
    <property type="nucleotide sequence ID" value="NZ_CP020477.1"/>
</dbReference>
<comment type="similarity">
    <text evidence="11">Belongs to the SDX family.</text>
</comment>
<protein>
    <submittedName>
        <fullName evidence="13">Sulredoxin</fullName>
    </submittedName>
</protein>
<dbReference type="OrthoDB" id="6837at2157"/>
<dbReference type="NCBIfam" id="NF041174">
    <property type="entry name" value="SDX_Thmprot"/>
    <property type="match status" value="1"/>
</dbReference>
<evidence type="ECO:0000313" key="13">
    <source>
        <dbReference type="EMBL" id="ARM76617.1"/>
    </source>
</evidence>
<dbReference type="PANTHER" id="PTHR21496:SF24">
    <property type="entry name" value="SULREDOXIN-RELATED"/>
    <property type="match status" value="1"/>
</dbReference>
<evidence type="ECO:0000256" key="6">
    <source>
        <dbReference type="ARBA" id="ARBA00022982"/>
    </source>
</evidence>
<dbReference type="FunFam" id="2.102.10.10:FF:000038">
    <property type="entry name" value="Rieske (2Fe-2S) protein"/>
    <property type="match status" value="1"/>
</dbReference>
<dbReference type="GO" id="GO:0005737">
    <property type="term" value="C:cytoplasm"/>
    <property type="evidence" value="ECO:0007669"/>
    <property type="project" value="UniProtKB-SubCell"/>
</dbReference>
<feature type="domain" description="Rieske" evidence="12">
    <location>
        <begin position="3"/>
        <end position="107"/>
    </location>
</feature>
<dbReference type="AlphaFoldDB" id="A0A1W6K2A1"/>
<dbReference type="GeneID" id="41591600"/>
<dbReference type="PROSITE" id="PS51296">
    <property type="entry name" value="RIESKE"/>
    <property type="match status" value="1"/>
</dbReference>
<dbReference type="EMBL" id="CP020477">
    <property type="protein sequence ID" value="ARM76617.1"/>
    <property type="molecule type" value="Genomic_DNA"/>
</dbReference>
<keyword evidence="3" id="KW-0963">Cytoplasm</keyword>
<name>A0A1W6K2A1_9CREN</name>
<dbReference type="Gene3D" id="2.102.10.10">
    <property type="entry name" value="Rieske [2Fe-2S] iron-sulphur domain"/>
    <property type="match status" value="1"/>
</dbReference>
<evidence type="ECO:0000256" key="3">
    <source>
        <dbReference type="ARBA" id="ARBA00022490"/>
    </source>
</evidence>
<keyword evidence="9" id="KW-0411">Iron-sulfur</keyword>
<evidence type="ECO:0000313" key="14">
    <source>
        <dbReference type="Proteomes" id="UP000193404"/>
    </source>
</evidence>
<accession>A0A1W6K2A1</accession>
<keyword evidence="10" id="KW-0534">Nitrate assimilation</keyword>
<dbReference type="KEGG" id="aman:B6F84_11710"/>
<evidence type="ECO:0000256" key="1">
    <source>
        <dbReference type="ARBA" id="ARBA00004496"/>
    </source>
</evidence>
<comment type="subcellular location">
    <subcellularLocation>
        <location evidence="1">Cytoplasm</location>
    </subcellularLocation>
</comment>
<dbReference type="GO" id="GO:0051537">
    <property type="term" value="F:2 iron, 2 sulfur cluster binding"/>
    <property type="evidence" value="ECO:0007669"/>
    <property type="project" value="UniProtKB-KW"/>
</dbReference>
<evidence type="ECO:0000256" key="7">
    <source>
        <dbReference type="ARBA" id="ARBA00023002"/>
    </source>
</evidence>
<evidence type="ECO:0000259" key="12">
    <source>
        <dbReference type="PROSITE" id="PS51296"/>
    </source>
</evidence>
<evidence type="ECO:0000256" key="10">
    <source>
        <dbReference type="ARBA" id="ARBA00023063"/>
    </source>
</evidence>
<dbReference type="Proteomes" id="UP000193404">
    <property type="component" value="Chromosome"/>
</dbReference>
<evidence type="ECO:0000256" key="9">
    <source>
        <dbReference type="ARBA" id="ARBA00023014"/>
    </source>
</evidence>
<dbReference type="SUPFAM" id="SSF50022">
    <property type="entry name" value="ISP domain"/>
    <property type="match status" value="1"/>
</dbReference>
<keyword evidence="8" id="KW-0408">Iron</keyword>
<dbReference type="STRING" id="282676.B6F84_11710"/>
<organism evidence="13 14">
    <name type="scientific">Acidianus manzaensis</name>
    <dbReference type="NCBI Taxonomy" id="282676"/>
    <lineage>
        <taxon>Archaea</taxon>
        <taxon>Thermoproteota</taxon>
        <taxon>Thermoprotei</taxon>
        <taxon>Sulfolobales</taxon>
        <taxon>Sulfolobaceae</taxon>
        <taxon>Acidianus</taxon>
    </lineage>
</organism>
<evidence type="ECO:0000256" key="2">
    <source>
        <dbReference type="ARBA" id="ARBA00022448"/>
    </source>
</evidence>
<dbReference type="InterPro" id="IPR012748">
    <property type="entry name" value="Rieske-like_NirD"/>
</dbReference>
<dbReference type="CDD" id="cd03467">
    <property type="entry name" value="Rieske"/>
    <property type="match status" value="1"/>
</dbReference>
<evidence type="ECO:0000256" key="11">
    <source>
        <dbReference type="ARBA" id="ARBA00061238"/>
    </source>
</evidence>